<gene>
    <name evidence="2" type="ORF">HA039_07360</name>
</gene>
<accession>A0A6G9GVR3</accession>
<dbReference type="RefSeq" id="WP_167025555.1">
    <property type="nucleotide sequence ID" value="NZ_CP050177.1"/>
</dbReference>
<dbReference type="InterPro" id="IPR046081">
    <property type="entry name" value="DUF6099"/>
</dbReference>
<dbReference type="Pfam" id="PF19594">
    <property type="entry name" value="DUF6099"/>
    <property type="match status" value="1"/>
</dbReference>
<sequence length="200" mass="21413">MDAERLIGVTRQALAASGEAWDVIAEAWQAQALAQAIGDRLALSGPPELRGEARELGETGGRGGGLPDAREAGGGGPGASGPGPEVFGSEVWWGAGTRARQLSSVPDARGALTGLAELLGEVGIALVAVACATDEEGLYWQCIEAIDAADEAGDRVAGLLRRLVAQEQERERKEARERQRQQETERERERQRNHERRRGR</sequence>
<evidence type="ECO:0000313" key="2">
    <source>
        <dbReference type="EMBL" id="QIQ02139.1"/>
    </source>
</evidence>
<feature type="compositionally biased region" description="Basic and acidic residues" evidence="1">
    <location>
        <begin position="167"/>
        <end position="192"/>
    </location>
</feature>
<dbReference type="AlphaFoldDB" id="A0A6G9GVR3"/>
<dbReference type="KEGG" id="slia:HA039_07360"/>
<feature type="region of interest" description="Disordered" evidence="1">
    <location>
        <begin position="167"/>
        <end position="200"/>
    </location>
</feature>
<name>A0A6G9GVR3_9ACTN</name>
<dbReference type="Proteomes" id="UP000501179">
    <property type="component" value="Chromosome"/>
</dbReference>
<evidence type="ECO:0000256" key="1">
    <source>
        <dbReference type="SAM" id="MobiDB-lite"/>
    </source>
</evidence>
<feature type="compositionally biased region" description="Gly residues" evidence="1">
    <location>
        <begin position="58"/>
        <end position="81"/>
    </location>
</feature>
<dbReference type="EMBL" id="CP050177">
    <property type="protein sequence ID" value="QIQ02139.1"/>
    <property type="molecule type" value="Genomic_DNA"/>
</dbReference>
<organism evidence="2 3">
    <name type="scientific">Streptomyces liangshanensis</name>
    <dbReference type="NCBI Taxonomy" id="2717324"/>
    <lineage>
        <taxon>Bacteria</taxon>
        <taxon>Bacillati</taxon>
        <taxon>Actinomycetota</taxon>
        <taxon>Actinomycetes</taxon>
        <taxon>Kitasatosporales</taxon>
        <taxon>Streptomycetaceae</taxon>
        <taxon>Streptomyces</taxon>
    </lineage>
</organism>
<keyword evidence="3" id="KW-1185">Reference proteome</keyword>
<protein>
    <submittedName>
        <fullName evidence="2">Uncharacterized protein</fullName>
    </submittedName>
</protein>
<proteinExistence type="predicted"/>
<feature type="region of interest" description="Disordered" evidence="1">
    <location>
        <begin position="51"/>
        <end position="86"/>
    </location>
</feature>
<evidence type="ECO:0000313" key="3">
    <source>
        <dbReference type="Proteomes" id="UP000501179"/>
    </source>
</evidence>
<reference evidence="2 3" key="1">
    <citation type="submission" date="2020-03" db="EMBL/GenBank/DDBJ databases">
        <title>A novel species.</title>
        <authorList>
            <person name="Gao J."/>
        </authorList>
    </citation>
    <scope>NUCLEOTIDE SEQUENCE [LARGE SCALE GENOMIC DNA]</scope>
    <source>
        <strain evidence="2 3">QMT-12</strain>
    </source>
</reference>